<dbReference type="InterPro" id="IPR001130">
    <property type="entry name" value="TatD-like"/>
</dbReference>
<dbReference type="GO" id="GO:0005829">
    <property type="term" value="C:cytosol"/>
    <property type="evidence" value="ECO:0007669"/>
    <property type="project" value="TreeGrafter"/>
</dbReference>
<evidence type="ECO:0000256" key="1">
    <source>
        <dbReference type="ARBA" id="ARBA00022723"/>
    </source>
</evidence>
<dbReference type="STRING" id="690567.434"/>
<dbReference type="NCBIfam" id="TIGR00010">
    <property type="entry name" value="YchF/TatD family DNA exonuclease"/>
    <property type="match status" value="1"/>
</dbReference>
<dbReference type="InterPro" id="IPR032466">
    <property type="entry name" value="Metal_Hydrolase"/>
</dbReference>
<dbReference type="Pfam" id="PF01026">
    <property type="entry name" value="TatD_DNase"/>
    <property type="match status" value="1"/>
</dbReference>
<dbReference type="SUPFAM" id="SSF51556">
    <property type="entry name" value="Metallo-dependent hydrolases"/>
    <property type="match status" value="1"/>
</dbReference>
<feature type="binding site" evidence="3">
    <location>
        <position position="92"/>
    </location>
    <ligand>
        <name>a divalent metal cation</name>
        <dbReference type="ChEBI" id="CHEBI:60240"/>
        <label>1</label>
    </ligand>
</feature>
<proteinExistence type="predicted"/>
<dbReference type="GO" id="GO:0016788">
    <property type="term" value="F:hydrolase activity, acting on ester bonds"/>
    <property type="evidence" value="ECO:0007669"/>
    <property type="project" value="InterPro"/>
</dbReference>
<feature type="binding site" evidence="3">
    <location>
        <position position="8"/>
    </location>
    <ligand>
        <name>a divalent metal cation</name>
        <dbReference type="ChEBI" id="CHEBI:60240"/>
        <label>1</label>
    </ligand>
</feature>
<feature type="binding site" evidence="3">
    <location>
        <position position="128"/>
    </location>
    <ligand>
        <name>a divalent metal cation</name>
        <dbReference type="ChEBI" id="CHEBI:60240"/>
        <label>2</label>
    </ligand>
</feature>
<dbReference type="FunFam" id="3.20.20.140:FF:000005">
    <property type="entry name" value="TatD family hydrolase"/>
    <property type="match status" value="1"/>
</dbReference>
<dbReference type="PROSITE" id="PS01091">
    <property type="entry name" value="TATD_3"/>
    <property type="match status" value="1"/>
</dbReference>
<keyword evidence="2" id="KW-0378">Hydrolase</keyword>
<dbReference type="PIRSF" id="PIRSF005902">
    <property type="entry name" value="DNase_TatD"/>
    <property type="match status" value="1"/>
</dbReference>
<dbReference type="CDD" id="cd01310">
    <property type="entry name" value="TatD_DNAse"/>
    <property type="match status" value="1"/>
</dbReference>
<feature type="binding site" evidence="3">
    <location>
        <position position="153"/>
    </location>
    <ligand>
        <name>a divalent metal cation</name>
        <dbReference type="ChEBI" id="CHEBI:60240"/>
        <label>2</label>
    </ligand>
</feature>
<dbReference type="GO" id="GO:0046872">
    <property type="term" value="F:metal ion binding"/>
    <property type="evidence" value="ECO:0007669"/>
    <property type="project" value="UniProtKB-KW"/>
</dbReference>
<dbReference type="Gene3D" id="3.20.20.140">
    <property type="entry name" value="Metal-dependent hydrolases"/>
    <property type="match status" value="1"/>
</dbReference>
<protein>
    <submittedName>
        <fullName evidence="4">Uncharacterized deoxyribonuclease TatD-type</fullName>
    </submittedName>
</protein>
<keyword evidence="1 3" id="KW-0479">Metal-binding</keyword>
<evidence type="ECO:0000313" key="5">
    <source>
        <dbReference type="Proteomes" id="UP000045545"/>
    </source>
</evidence>
<name>A0A0E4G983_9FIRM</name>
<dbReference type="OrthoDB" id="9810005at2"/>
<organism evidence="4 5">
    <name type="scientific">Syntrophomonas zehnderi OL-4</name>
    <dbReference type="NCBI Taxonomy" id="690567"/>
    <lineage>
        <taxon>Bacteria</taxon>
        <taxon>Bacillati</taxon>
        <taxon>Bacillota</taxon>
        <taxon>Clostridia</taxon>
        <taxon>Eubacteriales</taxon>
        <taxon>Syntrophomonadaceae</taxon>
        <taxon>Syntrophomonas</taxon>
    </lineage>
</organism>
<dbReference type="EMBL" id="CGIH01000005">
    <property type="protein sequence ID" value="CFX09540.1"/>
    <property type="molecule type" value="Genomic_DNA"/>
</dbReference>
<gene>
    <name evidence="4" type="ORF">434</name>
</gene>
<evidence type="ECO:0000256" key="3">
    <source>
        <dbReference type="PIRSR" id="PIRSR005902-1"/>
    </source>
</evidence>
<accession>A0A0E4G983</accession>
<evidence type="ECO:0000313" key="4">
    <source>
        <dbReference type="EMBL" id="CFX09540.1"/>
    </source>
</evidence>
<keyword evidence="5" id="KW-1185">Reference proteome</keyword>
<sequence>MLIDTHAHLQDDDLQNDLPQVLKRAAEAGVEKIICVGYDVKSSQEALNMARKYRQVYAAVGIHPHDAQHLDDKALKQLYTMAKDPRVVAIGEIGLDFYRDLSPRDIQRQAFVAQIKLAQELSKPIVIHDRDAHQEVMEIIKTEKAGRNQGIMHCYSGSLPLAAELIKAGFYISFAGPITFKNARKAQETAAQIPMDKILIETDCPYLAPEPWRGQRNEPANVKYVAAKLAELRNKGADEIAYLTNLNAKKVYRIKD</sequence>
<dbReference type="InterPro" id="IPR018228">
    <property type="entry name" value="DNase_TatD-rel_CS"/>
</dbReference>
<reference evidence="4 5" key="1">
    <citation type="submission" date="2015-03" db="EMBL/GenBank/DDBJ databases">
        <authorList>
            <person name="Murphy D."/>
        </authorList>
    </citation>
    <scope>NUCLEOTIDE SEQUENCE [LARGE SCALE GENOMIC DNA]</scope>
    <source>
        <strain evidence="4 5">OL-4</strain>
    </source>
</reference>
<feature type="binding site" evidence="3">
    <location>
        <position position="6"/>
    </location>
    <ligand>
        <name>a divalent metal cation</name>
        <dbReference type="ChEBI" id="CHEBI:60240"/>
        <label>1</label>
    </ligand>
</feature>
<dbReference type="AlphaFoldDB" id="A0A0E4G983"/>
<evidence type="ECO:0000256" key="2">
    <source>
        <dbReference type="ARBA" id="ARBA00022801"/>
    </source>
</evidence>
<dbReference type="Proteomes" id="UP000045545">
    <property type="component" value="Unassembled WGS sequence"/>
</dbReference>
<feature type="binding site" evidence="3">
    <location>
        <position position="203"/>
    </location>
    <ligand>
        <name>a divalent metal cation</name>
        <dbReference type="ChEBI" id="CHEBI:60240"/>
        <label>1</label>
    </ligand>
</feature>
<dbReference type="PANTHER" id="PTHR46124">
    <property type="entry name" value="D-AMINOACYL-TRNA DEACYLASE"/>
    <property type="match status" value="1"/>
</dbReference>
<dbReference type="InterPro" id="IPR015991">
    <property type="entry name" value="TatD/YcfH-like"/>
</dbReference>
<dbReference type="GO" id="GO:0004536">
    <property type="term" value="F:DNA nuclease activity"/>
    <property type="evidence" value="ECO:0007669"/>
    <property type="project" value="InterPro"/>
</dbReference>
<dbReference type="PANTHER" id="PTHR46124:SF2">
    <property type="entry name" value="D-AMINOACYL-TRNA DEACYLASE"/>
    <property type="match status" value="1"/>
</dbReference>
<dbReference type="RefSeq" id="WP_046495285.1">
    <property type="nucleotide sequence ID" value="NZ_CGIH01000005.1"/>
</dbReference>